<dbReference type="AlphaFoldDB" id="A0A3D8VI95"/>
<evidence type="ECO:0000313" key="3">
    <source>
        <dbReference type="Proteomes" id="UP000256829"/>
    </source>
</evidence>
<feature type="signal peptide" evidence="1">
    <location>
        <begin position="1"/>
        <end position="21"/>
    </location>
</feature>
<dbReference type="Proteomes" id="UP000256829">
    <property type="component" value="Unassembled WGS sequence"/>
</dbReference>
<accession>A0A3D8VI95</accession>
<dbReference type="EMBL" id="QTJR01000002">
    <property type="protein sequence ID" value="RDY68548.1"/>
    <property type="molecule type" value="Genomic_DNA"/>
</dbReference>
<dbReference type="RefSeq" id="WP_115841060.1">
    <property type="nucleotide sequence ID" value="NZ_CP183976.1"/>
</dbReference>
<keyword evidence="1" id="KW-0732">Signal</keyword>
<name>A0A3D8VI95_9GAMM</name>
<evidence type="ECO:0008006" key="4">
    <source>
        <dbReference type="Google" id="ProtNLM"/>
    </source>
</evidence>
<reference evidence="2 3" key="1">
    <citation type="submission" date="2018-08" db="EMBL/GenBank/DDBJ databases">
        <title>Lysobacter soli KCTC 22011, whole genome shotgun sequence.</title>
        <authorList>
            <person name="Zhang X."/>
            <person name="Feng G."/>
            <person name="Zhu H."/>
        </authorList>
    </citation>
    <scope>NUCLEOTIDE SEQUENCE [LARGE SCALE GENOMIC DNA]</scope>
    <source>
        <strain evidence="2 3">KCTC 22011</strain>
    </source>
</reference>
<proteinExistence type="predicted"/>
<sequence length="157" mass="16602">MKCATALVALLLVTISADVLAATSGRDDALCGELGEFLASVLPDEQRAITLHTYWGAKEEGDRIVIASRSCEHDDYEPGKKLCAYLMENSSTEFPGYNTQRVLACLAPPGLPGDLTISSGSFSTDYGSPGRGALVDIELSPGKEPGGMTLRLKADGY</sequence>
<comment type="caution">
    <text evidence="2">The sequence shown here is derived from an EMBL/GenBank/DDBJ whole genome shotgun (WGS) entry which is preliminary data.</text>
</comment>
<gene>
    <name evidence="2" type="ORF">DX912_03265</name>
</gene>
<evidence type="ECO:0000256" key="1">
    <source>
        <dbReference type="SAM" id="SignalP"/>
    </source>
</evidence>
<organism evidence="2 3">
    <name type="scientific">Lysobacter soli</name>
    <dbReference type="NCBI Taxonomy" id="453783"/>
    <lineage>
        <taxon>Bacteria</taxon>
        <taxon>Pseudomonadati</taxon>
        <taxon>Pseudomonadota</taxon>
        <taxon>Gammaproteobacteria</taxon>
        <taxon>Lysobacterales</taxon>
        <taxon>Lysobacteraceae</taxon>
        <taxon>Lysobacter</taxon>
    </lineage>
</organism>
<feature type="chain" id="PRO_5017541760" description="DUF3617 family protein" evidence="1">
    <location>
        <begin position="22"/>
        <end position="157"/>
    </location>
</feature>
<protein>
    <recommendedName>
        <fullName evidence="4">DUF3617 family protein</fullName>
    </recommendedName>
</protein>
<keyword evidence="3" id="KW-1185">Reference proteome</keyword>
<evidence type="ECO:0000313" key="2">
    <source>
        <dbReference type="EMBL" id="RDY68548.1"/>
    </source>
</evidence>